<dbReference type="EMBL" id="JAGHQL010000002">
    <property type="protein sequence ID" value="KAH0547649.1"/>
    <property type="molecule type" value="Genomic_DNA"/>
</dbReference>
<dbReference type="GO" id="GO:0043495">
    <property type="term" value="F:protein-membrane adaptor activity"/>
    <property type="evidence" value="ECO:0007669"/>
    <property type="project" value="TreeGrafter"/>
</dbReference>
<dbReference type="AlphaFoldDB" id="A0A9P8IDG8"/>
<dbReference type="InterPro" id="IPR045119">
    <property type="entry name" value="SUN1-5"/>
</dbReference>
<dbReference type="PANTHER" id="PTHR12911:SF8">
    <property type="entry name" value="KLAROID PROTEIN-RELATED"/>
    <property type="match status" value="1"/>
</dbReference>
<feature type="compositionally biased region" description="Low complexity" evidence="5">
    <location>
        <begin position="203"/>
        <end position="215"/>
    </location>
</feature>
<sequence>MATPRSKQFRGGPITPTPSRNRRNQPPEAELPVLDTASNRLYGSTIPALPNDSETGVRLTQSSIALNMAGSRAPRTVGSVSARSERSNRDERAARRDVVRESKEAPLSEDAALSTGVSTLPPIPLVPPEIMRPGTGGTTSRTWGQETGFNAQAGLGIGQTTLNGSVGSIPPGSARDTNEQVFMPNRRTTSSVRDDFDDHGGPVDSEVSESSGDGSIFLQQESGRDAPNFVVSIFRPIAQFTLALGLLLLILWGAGRTGLLQRFGLPGFPGLTRVTYLESGSTREIIQEVNSAVSGRLQSLHKDIVADLVEIKETQKLFALNETVEVELKKVYAILGKLTQNSLMHDESIKSLRSILPELTWVSRSATGEIVIQQDFWLALRSQIEHEFGKSKPSSKEADLWDRFLEINESRMRPYIAGQVENNIRKAGSEGVLVTREHFIAIIQDNFEKHSQDMRKLTEIFEEKYRKTDKRMDSINKDMERKVAITAMQKVEALSNRISRTLPAAQLEALVQANIDRNSQQALTSVNYFSPGMGAIADPRHSSHRYRPKLTMVRWLISKIVPDISCAPKELEVTLYGWEEPLDCWCSANITDSETLGHAQVAITTSVDVYPTDITIEHIPRTAVPSVRNAPKDMELWVNVPESTPPHNTLKGESEALLGPTPPAGSKAGKGWLRISTWRYTPYGVNHVLNFPVQVELERLKVPGKYFFVRATTNWGADSTCFYRIRMGGKVADPDVWGK</sequence>
<evidence type="ECO:0000256" key="6">
    <source>
        <dbReference type="SAM" id="Phobius"/>
    </source>
</evidence>
<dbReference type="PANTHER" id="PTHR12911">
    <property type="entry name" value="SAD1/UNC-84-LIKE PROTEIN-RELATED"/>
    <property type="match status" value="1"/>
</dbReference>
<keyword evidence="4 6" id="KW-0472">Membrane</keyword>
<dbReference type="PROSITE" id="PS51469">
    <property type="entry name" value="SUN"/>
    <property type="match status" value="1"/>
</dbReference>
<feature type="compositionally biased region" description="Basic and acidic residues" evidence="5">
    <location>
        <begin position="192"/>
        <end position="201"/>
    </location>
</feature>
<keyword evidence="3 6" id="KW-1133">Transmembrane helix</keyword>
<feature type="compositionally biased region" description="Basic and acidic residues" evidence="5">
    <location>
        <begin position="83"/>
        <end position="106"/>
    </location>
</feature>
<feature type="region of interest" description="Disordered" evidence="5">
    <location>
        <begin position="161"/>
        <end position="219"/>
    </location>
</feature>
<comment type="caution">
    <text evidence="8">The sequence shown here is derived from an EMBL/GenBank/DDBJ whole genome shotgun (WGS) entry which is preliminary data.</text>
</comment>
<dbReference type="InterPro" id="IPR012919">
    <property type="entry name" value="SUN_dom"/>
</dbReference>
<dbReference type="Gene3D" id="2.60.120.260">
    <property type="entry name" value="Galactose-binding domain-like"/>
    <property type="match status" value="1"/>
</dbReference>
<evidence type="ECO:0000313" key="9">
    <source>
        <dbReference type="Proteomes" id="UP000698800"/>
    </source>
</evidence>
<keyword evidence="2 6" id="KW-0812">Transmembrane</keyword>
<reference evidence="8" key="1">
    <citation type="submission" date="2021-03" db="EMBL/GenBank/DDBJ databases">
        <title>Comparative genomics and phylogenomic investigation of the class Geoglossomycetes provide insights into ecological specialization and systematics.</title>
        <authorList>
            <person name="Melie T."/>
            <person name="Pirro S."/>
            <person name="Miller A.N."/>
            <person name="Quandt A."/>
        </authorList>
    </citation>
    <scope>NUCLEOTIDE SEQUENCE</scope>
    <source>
        <strain evidence="8">GBOQ0MN5Z8</strain>
    </source>
</reference>
<feature type="domain" description="SUN" evidence="7">
    <location>
        <begin position="534"/>
        <end position="732"/>
    </location>
</feature>
<comment type="subcellular location">
    <subcellularLocation>
        <location evidence="1">Membrane</location>
    </subcellularLocation>
</comment>
<organism evidence="8 9">
    <name type="scientific">Glutinoglossum americanum</name>
    <dbReference type="NCBI Taxonomy" id="1670608"/>
    <lineage>
        <taxon>Eukaryota</taxon>
        <taxon>Fungi</taxon>
        <taxon>Dikarya</taxon>
        <taxon>Ascomycota</taxon>
        <taxon>Pezizomycotina</taxon>
        <taxon>Geoglossomycetes</taxon>
        <taxon>Geoglossales</taxon>
        <taxon>Geoglossaceae</taxon>
        <taxon>Glutinoglossum</taxon>
    </lineage>
</organism>
<gene>
    <name evidence="8" type="ORF">FGG08_000138</name>
</gene>
<dbReference type="OrthoDB" id="342281at2759"/>
<feature type="region of interest" description="Disordered" evidence="5">
    <location>
        <begin position="1"/>
        <end position="145"/>
    </location>
</feature>
<name>A0A9P8IDG8_9PEZI</name>
<dbReference type="GO" id="GO:0034993">
    <property type="term" value="C:meiotic nuclear membrane microtubule tethering complex"/>
    <property type="evidence" value="ECO:0007669"/>
    <property type="project" value="TreeGrafter"/>
</dbReference>
<evidence type="ECO:0000256" key="5">
    <source>
        <dbReference type="SAM" id="MobiDB-lite"/>
    </source>
</evidence>
<keyword evidence="9" id="KW-1185">Reference proteome</keyword>
<accession>A0A9P8IDG8</accession>
<evidence type="ECO:0000313" key="8">
    <source>
        <dbReference type="EMBL" id="KAH0547649.1"/>
    </source>
</evidence>
<proteinExistence type="predicted"/>
<evidence type="ECO:0000256" key="3">
    <source>
        <dbReference type="ARBA" id="ARBA00022989"/>
    </source>
</evidence>
<evidence type="ECO:0000256" key="2">
    <source>
        <dbReference type="ARBA" id="ARBA00022692"/>
    </source>
</evidence>
<feature type="transmembrane region" description="Helical" evidence="6">
    <location>
        <begin position="237"/>
        <end position="255"/>
    </location>
</feature>
<protein>
    <recommendedName>
        <fullName evidence="7">SUN domain-containing protein</fullName>
    </recommendedName>
</protein>
<dbReference type="Proteomes" id="UP000698800">
    <property type="component" value="Unassembled WGS sequence"/>
</dbReference>
<evidence type="ECO:0000256" key="4">
    <source>
        <dbReference type="ARBA" id="ARBA00023136"/>
    </source>
</evidence>
<evidence type="ECO:0000259" key="7">
    <source>
        <dbReference type="PROSITE" id="PS51469"/>
    </source>
</evidence>
<evidence type="ECO:0000256" key="1">
    <source>
        <dbReference type="ARBA" id="ARBA00004370"/>
    </source>
</evidence>
<feature type="compositionally biased region" description="Polar residues" evidence="5">
    <location>
        <begin position="52"/>
        <end position="65"/>
    </location>
</feature>